<proteinExistence type="inferred from homology"/>
<evidence type="ECO:0000313" key="5">
    <source>
        <dbReference type="EMBL" id="ACG80049.1"/>
    </source>
</evidence>
<accession>B4RI74</accession>
<dbReference type="PANTHER" id="PTHR10907">
    <property type="entry name" value="REGUCALCIN"/>
    <property type="match status" value="1"/>
</dbReference>
<feature type="binding site" evidence="3">
    <location>
        <position position="102"/>
    </location>
    <ligand>
        <name>substrate</name>
    </ligand>
</feature>
<dbReference type="GO" id="GO:0019853">
    <property type="term" value="P:L-ascorbic acid biosynthetic process"/>
    <property type="evidence" value="ECO:0007669"/>
    <property type="project" value="TreeGrafter"/>
</dbReference>
<dbReference type="Proteomes" id="UP000001868">
    <property type="component" value="Plasmid pHLK1"/>
</dbReference>
<dbReference type="GO" id="GO:0005509">
    <property type="term" value="F:calcium ion binding"/>
    <property type="evidence" value="ECO:0007669"/>
    <property type="project" value="TreeGrafter"/>
</dbReference>
<dbReference type="InterPro" id="IPR011042">
    <property type="entry name" value="6-blade_b-propeller_TolB-like"/>
</dbReference>
<feature type="binding site" evidence="3">
    <location>
        <position position="205"/>
    </location>
    <ligand>
        <name>a divalent metal cation</name>
        <dbReference type="ChEBI" id="CHEBI:60240"/>
    </ligand>
</feature>
<dbReference type="OrthoDB" id="2633250at2"/>
<dbReference type="InterPro" id="IPR013658">
    <property type="entry name" value="SGL"/>
</dbReference>
<keyword evidence="5" id="KW-0614">Plasmid</keyword>
<dbReference type="SUPFAM" id="SSF63829">
    <property type="entry name" value="Calcium-dependent phosphotriesterase"/>
    <property type="match status" value="1"/>
</dbReference>
<evidence type="ECO:0000313" key="6">
    <source>
        <dbReference type="Proteomes" id="UP000001868"/>
    </source>
</evidence>
<feature type="binding site" evidence="3">
    <location>
        <position position="18"/>
    </location>
    <ligand>
        <name>a divalent metal cation</name>
        <dbReference type="ChEBI" id="CHEBI:60240"/>
    </ligand>
</feature>
<evidence type="ECO:0000256" key="3">
    <source>
        <dbReference type="PIRSR" id="PIRSR605511-2"/>
    </source>
</evidence>
<evidence type="ECO:0000256" key="1">
    <source>
        <dbReference type="ARBA" id="ARBA00008853"/>
    </source>
</evidence>
<dbReference type="Pfam" id="PF08450">
    <property type="entry name" value="SGL"/>
    <property type="match status" value="1"/>
</dbReference>
<dbReference type="HOGENOM" id="CLU_813295_0_0_5"/>
<dbReference type="PRINTS" id="PR01790">
    <property type="entry name" value="SMP30FAMILY"/>
</dbReference>
<dbReference type="KEGG" id="pzu:PHZ_p0106"/>
<dbReference type="RefSeq" id="WP_012520349.1">
    <property type="nucleotide sequence ID" value="NC_011143.1"/>
</dbReference>
<name>B4RI74_PHEZH</name>
<keyword evidence="3" id="KW-0862">Zinc</keyword>
<evidence type="ECO:0000259" key="4">
    <source>
        <dbReference type="Pfam" id="PF08450"/>
    </source>
</evidence>
<organism evidence="5 6">
    <name type="scientific">Phenylobacterium zucineum (strain HLK1)</name>
    <dbReference type="NCBI Taxonomy" id="450851"/>
    <lineage>
        <taxon>Bacteria</taxon>
        <taxon>Pseudomonadati</taxon>
        <taxon>Pseudomonadota</taxon>
        <taxon>Alphaproteobacteria</taxon>
        <taxon>Caulobacterales</taxon>
        <taxon>Caulobacteraceae</taxon>
        <taxon>Phenylobacterium</taxon>
    </lineage>
</organism>
<sequence length="295" mass="32267">MRPVAALVAGTPPCVLGEGPFWDEAGMRLLWVDIVARRVHAYGFRDQALTTWDTPSLVSAAIPTQAGDLMLALQDGLYRFRPETGELRLFCRPDADPGNRSNECRCDPQGRLWLGTMQNNIAPDASPRPVTRSSGGLFVVDADGQSRRMLSNIGVANTLAWSPDGERLYFADSRRNLIWRFRYRPEGPMLLDQEVFVEGGPGVPDGSAMDTGGFLWTARWGAGCVMRYAPDGRIDQIVQLPVRQPSSCAFGGPDRKTLFVTTARHGLQEPAGPHEGCLFSLDVAAPGLPQPIFRG</sequence>
<reference evidence="5 6" key="1">
    <citation type="journal article" date="2008" name="BMC Genomics">
        <title>Complete genome of Phenylobacterium zucineum - a novel facultative intracellular bacterium isolated from human erythroleukemia cell line K562.</title>
        <authorList>
            <person name="Luo Y."/>
            <person name="Xu X."/>
            <person name="Ding Z."/>
            <person name="Liu Z."/>
            <person name="Zhang B."/>
            <person name="Yan Z."/>
            <person name="Sun J."/>
            <person name="Hu S."/>
            <person name="Hu X."/>
        </authorList>
    </citation>
    <scope>NUCLEOTIDE SEQUENCE [LARGE SCALE GENOMIC DNA]</scope>
    <source>
        <strain evidence="6">HLK1</strain>
        <plasmid evidence="6">Plasmid pHLK1</plasmid>
    </source>
</reference>
<comment type="similarity">
    <text evidence="1">Belongs to the SMP-30/CGR1 family.</text>
</comment>
<evidence type="ECO:0000256" key="2">
    <source>
        <dbReference type="PIRSR" id="PIRSR605511-1"/>
    </source>
</evidence>
<dbReference type="PANTHER" id="PTHR10907:SF47">
    <property type="entry name" value="REGUCALCIN"/>
    <property type="match status" value="1"/>
</dbReference>
<keyword evidence="3" id="KW-0479">Metal-binding</keyword>
<feature type="domain" description="SMP-30/Gluconolactonase/LRE-like region" evidence="4">
    <location>
        <begin position="16"/>
        <end position="264"/>
    </location>
</feature>
<protein>
    <submittedName>
        <fullName evidence="5">Gluconolactonase</fullName>
    </submittedName>
</protein>
<comment type="cofactor">
    <cofactor evidence="3">
        <name>Zn(2+)</name>
        <dbReference type="ChEBI" id="CHEBI:29105"/>
    </cofactor>
    <text evidence="3">Binds 1 divalent metal cation per subunit.</text>
</comment>
<dbReference type="EMBL" id="CP000748">
    <property type="protein sequence ID" value="ACG80049.1"/>
    <property type="molecule type" value="Genomic_DNA"/>
</dbReference>
<keyword evidence="6" id="KW-1185">Reference proteome</keyword>
<dbReference type="AlphaFoldDB" id="B4RI74"/>
<gene>
    <name evidence="5" type="ordered locus">PHZ_p0106</name>
</gene>
<dbReference type="eggNOG" id="COG3386">
    <property type="taxonomic scope" value="Bacteria"/>
</dbReference>
<feature type="binding site" evidence="3">
    <location>
        <position position="157"/>
    </location>
    <ligand>
        <name>a divalent metal cation</name>
        <dbReference type="ChEBI" id="CHEBI:60240"/>
    </ligand>
</feature>
<feature type="active site" description="Proton donor/acceptor" evidence="2">
    <location>
        <position position="205"/>
    </location>
</feature>
<feature type="binding site" evidence="3">
    <location>
        <position position="100"/>
    </location>
    <ligand>
        <name>substrate</name>
    </ligand>
</feature>
<dbReference type="Gene3D" id="2.120.10.30">
    <property type="entry name" value="TolB, C-terminal domain"/>
    <property type="match status" value="1"/>
</dbReference>
<geneLocation type="plasmid" evidence="6">
    <name>pHLK1</name>
</geneLocation>
<dbReference type="GO" id="GO:0004341">
    <property type="term" value="F:gluconolactonase activity"/>
    <property type="evidence" value="ECO:0007669"/>
    <property type="project" value="TreeGrafter"/>
</dbReference>
<dbReference type="InterPro" id="IPR005511">
    <property type="entry name" value="SMP-30"/>
</dbReference>